<feature type="transmembrane region" description="Helical" evidence="1">
    <location>
        <begin position="69"/>
        <end position="88"/>
    </location>
</feature>
<name>A0ABQ4KKI7_9BACI</name>
<protein>
    <submittedName>
        <fullName evidence="2">Uncharacterized protein</fullName>
    </submittedName>
</protein>
<accession>A0ABQ4KKI7</accession>
<keyword evidence="1" id="KW-0812">Transmembrane</keyword>
<evidence type="ECO:0000313" key="2">
    <source>
        <dbReference type="EMBL" id="GIN58465.1"/>
    </source>
</evidence>
<gene>
    <name evidence="2" type="ORF">J8TS2_27840</name>
</gene>
<evidence type="ECO:0000313" key="3">
    <source>
        <dbReference type="Proteomes" id="UP000679950"/>
    </source>
</evidence>
<evidence type="ECO:0000256" key="1">
    <source>
        <dbReference type="SAM" id="Phobius"/>
    </source>
</evidence>
<feature type="transmembrane region" description="Helical" evidence="1">
    <location>
        <begin position="39"/>
        <end position="57"/>
    </location>
</feature>
<organism evidence="2 3">
    <name type="scientific">Lederbergia ruris</name>
    <dbReference type="NCBI Taxonomy" id="217495"/>
    <lineage>
        <taxon>Bacteria</taxon>
        <taxon>Bacillati</taxon>
        <taxon>Bacillota</taxon>
        <taxon>Bacilli</taxon>
        <taxon>Bacillales</taxon>
        <taxon>Bacillaceae</taxon>
        <taxon>Lederbergia</taxon>
    </lineage>
</organism>
<reference evidence="2 3" key="1">
    <citation type="submission" date="2021-03" db="EMBL/GenBank/DDBJ databases">
        <title>Antimicrobial resistance genes in bacteria isolated from Japanese honey, and their potential for conferring macrolide and lincosamide resistance in the American foulbrood pathogen Paenibacillus larvae.</title>
        <authorList>
            <person name="Okamoto M."/>
            <person name="Kumagai M."/>
            <person name="Kanamori H."/>
            <person name="Takamatsu D."/>
        </authorList>
    </citation>
    <scope>NUCLEOTIDE SEQUENCE [LARGE SCALE GENOMIC DNA]</scope>
    <source>
        <strain evidence="2 3">J8TS2</strain>
    </source>
</reference>
<proteinExistence type="predicted"/>
<comment type="caution">
    <text evidence="2">The sequence shown here is derived from an EMBL/GenBank/DDBJ whole genome shotgun (WGS) entry which is preliminary data.</text>
</comment>
<dbReference type="Proteomes" id="UP000679950">
    <property type="component" value="Unassembled WGS sequence"/>
</dbReference>
<keyword evidence="3" id="KW-1185">Reference proteome</keyword>
<dbReference type="RefSeq" id="WP_212966664.1">
    <property type="nucleotide sequence ID" value="NZ_BORB01000024.1"/>
</dbReference>
<sequence>MRTWRVGSFSMGGALVFLGVFLLLQQFLGWDPALVLMSWWPALFIVLGIEILLYLFFVKTENSRVKYDFISIIFIALIGTTGIGMAVLHSTGLFDFAQKVVSAEVRELDLPKYEESDVKGIKRVQVDTGPFAIAVETTDQKEISLFGTYQGDVLANETRIKEVSDYAMVEKKGDTIYIKMKAVPYNHFYRPMDGMKATLLLPQNIALELKGNWQPITVTPRNLLSDWNIDGAESVHVNVEKTTANLALGIENVDYLDEQDWDKIKRQTRIRLNLHCRNMEKENIA</sequence>
<keyword evidence="1" id="KW-0472">Membrane</keyword>
<dbReference type="EMBL" id="BORB01000024">
    <property type="protein sequence ID" value="GIN58465.1"/>
    <property type="molecule type" value="Genomic_DNA"/>
</dbReference>
<keyword evidence="1" id="KW-1133">Transmembrane helix</keyword>